<dbReference type="EMBL" id="OC940273">
    <property type="protein sequence ID" value="CAD7661894.1"/>
    <property type="molecule type" value="Genomic_DNA"/>
</dbReference>
<dbReference type="OrthoDB" id="10256179at2759"/>
<keyword evidence="3" id="KW-0547">Nucleotide-binding</keyword>
<protein>
    <recommendedName>
        <fullName evidence="4">Protein kinase domain-containing protein</fullName>
    </recommendedName>
</protein>
<sequence>MILTSDGCVYGWGDNMFGQLGCGPDSDIRKGDIFQVNFTPNNKIKSIYCCEYSSFAITSEGQVFSWGRNDFYNLGHNSSDNIWEPQLIADMTVVFEVNDYKRLYEELHSLGSGAFGEVFVVKEKYDGREYAVKKIKFES</sequence>
<dbReference type="AlphaFoldDB" id="A0A7R9QXX9"/>
<dbReference type="InterPro" id="IPR051625">
    <property type="entry name" value="Signaling_Regulatory_Domain"/>
</dbReference>
<keyword evidence="3" id="KW-0067">ATP-binding</keyword>
<organism evidence="5">
    <name type="scientific">Oppiella nova</name>
    <dbReference type="NCBI Taxonomy" id="334625"/>
    <lineage>
        <taxon>Eukaryota</taxon>
        <taxon>Metazoa</taxon>
        <taxon>Ecdysozoa</taxon>
        <taxon>Arthropoda</taxon>
        <taxon>Chelicerata</taxon>
        <taxon>Arachnida</taxon>
        <taxon>Acari</taxon>
        <taxon>Acariformes</taxon>
        <taxon>Sarcoptiformes</taxon>
        <taxon>Oribatida</taxon>
        <taxon>Brachypylina</taxon>
        <taxon>Oppioidea</taxon>
        <taxon>Oppiidae</taxon>
        <taxon>Oppiella</taxon>
    </lineage>
</organism>
<evidence type="ECO:0000259" key="4">
    <source>
        <dbReference type="PROSITE" id="PS50011"/>
    </source>
</evidence>
<dbReference type="PROSITE" id="PS50012">
    <property type="entry name" value="RCC1_3"/>
    <property type="match status" value="2"/>
</dbReference>
<dbReference type="Gene3D" id="2.130.10.30">
    <property type="entry name" value="Regulator of chromosome condensation 1/beta-lactamase-inhibitor protein II"/>
    <property type="match status" value="1"/>
</dbReference>
<keyword evidence="6" id="KW-1185">Reference proteome</keyword>
<dbReference type="InterPro" id="IPR017441">
    <property type="entry name" value="Protein_kinase_ATP_BS"/>
</dbReference>
<feature type="repeat" description="RCC1" evidence="2">
    <location>
        <begin position="61"/>
        <end position="123"/>
    </location>
</feature>
<dbReference type="InterPro" id="IPR011009">
    <property type="entry name" value="Kinase-like_dom_sf"/>
</dbReference>
<dbReference type="SUPFAM" id="SSF56112">
    <property type="entry name" value="Protein kinase-like (PK-like)"/>
    <property type="match status" value="1"/>
</dbReference>
<dbReference type="SUPFAM" id="SSF50985">
    <property type="entry name" value="RCC1/BLIP-II"/>
    <property type="match status" value="1"/>
</dbReference>
<dbReference type="InterPro" id="IPR009091">
    <property type="entry name" value="RCC1/BLIP-II"/>
</dbReference>
<dbReference type="InterPro" id="IPR000719">
    <property type="entry name" value="Prot_kinase_dom"/>
</dbReference>
<feature type="non-terminal residue" evidence="5">
    <location>
        <position position="139"/>
    </location>
</feature>
<dbReference type="PROSITE" id="PS00107">
    <property type="entry name" value="PROTEIN_KINASE_ATP"/>
    <property type="match status" value="1"/>
</dbReference>
<dbReference type="PANTHER" id="PTHR22872">
    <property type="entry name" value="BTK-BINDING PROTEIN-RELATED"/>
    <property type="match status" value="1"/>
</dbReference>
<name>A0A7R9QXX9_9ACAR</name>
<dbReference type="EMBL" id="CAJPVJ010025448">
    <property type="protein sequence ID" value="CAG2179030.1"/>
    <property type="molecule type" value="Genomic_DNA"/>
</dbReference>
<dbReference type="PROSITE" id="PS50011">
    <property type="entry name" value="PROTEIN_KINASE_DOM"/>
    <property type="match status" value="1"/>
</dbReference>
<reference evidence="5" key="1">
    <citation type="submission" date="2020-11" db="EMBL/GenBank/DDBJ databases">
        <authorList>
            <person name="Tran Van P."/>
        </authorList>
    </citation>
    <scope>NUCLEOTIDE SEQUENCE</scope>
</reference>
<proteinExistence type="predicted"/>
<evidence type="ECO:0000256" key="2">
    <source>
        <dbReference type="PROSITE-ProRule" id="PRU00235"/>
    </source>
</evidence>
<evidence type="ECO:0000256" key="1">
    <source>
        <dbReference type="ARBA" id="ARBA00022737"/>
    </source>
</evidence>
<dbReference type="Pfam" id="PF00415">
    <property type="entry name" value="RCC1"/>
    <property type="match status" value="2"/>
</dbReference>
<feature type="binding site" evidence="3">
    <location>
        <position position="134"/>
    </location>
    <ligand>
        <name>ATP</name>
        <dbReference type="ChEBI" id="CHEBI:30616"/>
    </ligand>
</feature>
<dbReference type="GO" id="GO:0004672">
    <property type="term" value="F:protein kinase activity"/>
    <property type="evidence" value="ECO:0007669"/>
    <property type="project" value="InterPro"/>
</dbReference>
<dbReference type="GO" id="GO:0005524">
    <property type="term" value="F:ATP binding"/>
    <property type="evidence" value="ECO:0007669"/>
    <property type="project" value="UniProtKB-UniRule"/>
</dbReference>
<accession>A0A7R9QXX9</accession>
<evidence type="ECO:0000313" key="5">
    <source>
        <dbReference type="EMBL" id="CAD7661894.1"/>
    </source>
</evidence>
<keyword evidence="1" id="KW-0677">Repeat</keyword>
<dbReference type="Proteomes" id="UP000728032">
    <property type="component" value="Unassembled WGS sequence"/>
</dbReference>
<evidence type="ECO:0000256" key="3">
    <source>
        <dbReference type="PROSITE-ProRule" id="PRU10141"/>
    </source>
</evidence>
<dbReference type="InterPro" id="IPR000408">
    <property type="entry name" value="Reg_chr_condens"/>
</dbReference>
<evidence type="ECO:0000313" key="6">
    <source>
        <dbReference type="Proteomes" id="UP000728032"/>
    </source>
</evidence>
<feature type="repeat" description="RCC1" evidence="2">
    <location>
        <begin position="7"/>
        <end position="60"/>
    </location>
</feature>
<feature type="domain" description="Protein kinase" evidence="4">
    <location>
        <begin position="104"/>
        <end position="139"/>
    </location>
</feature>
<gene>
    <name evidence="5" type="ORF">ONB1V03_LOCUS18454</name>
</gene>